<comment type="caution">
    <text evidence="4">The sequence shown here is derived from an EMBL/GenBank/DDBJ whole genome shotgun (WGS) entry which is preliminary data.</text>
</comment>
<evidence type="ECO:0000259" key="3">
    <source>
        <dbReference type="Pfam" id="PF25306"/>
    </source>
</evidence>
<protein>
    <recommendedName>
        <fullName evidence="3">DUF7880 domain-containing protein</fullName>
    </recommendedName>
</protein>
<evidence type="ECO:0000256" key="1">
    <source>
        <dbReference type="SAM" id="Coils"/>
    </source>
</evidence>
<evidence type="ECO:0000256" key="2">
    <source>
        <dbReference type="SAM" id="MobiDB-lite"/>
    </source>
</evidence>
<dbReference type="EMBL" id="MU069679">
    <property type="protein sequence ID" value="KAF5836006.1"/>
    <property type="molecule type" value="Genomic_DNA"/>
</dbReference>
<evidence type="ECO:0000313" key="5">
    <source>
        <dbReference type="Proteomes" id="UP000815325"/>
    </source>
</evidence>
<dbReference type="Pfam" id="PF25306">
    <property type="entry name" value="DUF7880"/>
    <property type="match status" value="1"/>
</dbReference>
<dbReference type="InterPro" id="IPR057202">
    <property type="entry name" value="DUF7880"/>
</dbReference>
<reference evidence="4" key="1">
    <citation type="submission" date="2017-08" db="EMBL/GenBank/DDBJ databases">
        <authorList>
            <person name="Polle J.E."/>
            <person name="Barry K."/>
            <person name="Cushman J."/>
            <person name="Schmutz J."/>
            <person name="Tran D."/>
            <person name="Hathwaick L.T."/>
            <person name="Yim W.C."/>
            <person name="Jenkins J."/>
            <person name="Mckie-Krisberg Z.M."/>
            <person name="Prochnik S."/>
            <person name="Lindquist E."/>
            <person name="Dockter R.B."/>
            <person name="Adam C."/>
            <person name="Molina H."/>
            <person name="Bunkerborg J."/>
            <person name="Jin E."/>
            <person name="Buchheim M."/>
            <person name="Magnuson J."/>
        </authorList>
    </citation>
    <scope>NUCLEOTIDE SEQUENCE</scope>
    <source>
        <strain evidence="4">CCAP 19/18</strain>
    </source>
</reference>
<organism evidence="4 5">
    <name type="scientific">Dunaliella salina</name>
    <name type="common">Green alga</name>
    <name type="synonym">Protococcus salinus</name>
    <dbReference type="NCBI Taxonomy" id="3046"/>
    <lineage>
        <taxon>Eukaryota</taxon>
        <taxon>Viridiplantae</taxon>
        <taxon>Chlorophyta</taxon>
        <taxon>core chlorophytes</taxon>
        <taxon>Chlorophyceae</taxon>
        <taxon>CS clade</taxon>
        <taxon>Chlamydomonadales</taxon>
        <taxon>Dunaliellaceae</taxon>
        <taxon>Dunaliella</taxon>
    </lineage>
</organism>
<keyword evidence="5" id="KW-1185">Reference proteome</keyword>
<sequence>MLAHPTHSGVCSTKARRCGTVSAGPRCIRSAALSGAGHQQQSEQQGSGAPLSSRRMLLLAAQALVAGLTLQERPAQAERGLAKYIKKKALDPLETYVPVILEAREQLLEAGEVMGTSPDLARQLLRSGPFGAVRENVRVLGEYAVINGQAEKAAPLVNGFFKALEDYDLNLRQTVKQQKDLDKEEAQRLLDRSVKALDDLLATVPEDTITKGRTILEVARKKSMAGLEEGKQFSEDVPDTIPLP</sequence>
<feature type="coiled-coil region" evidence="1">
    <location>
        <begin position="164"/>
        <end position="203"/>
    </location>
</feature>
<dbReference type="PANTHER" id="PTHR36014">
    <property type="entry name" value="OS03G0176600 PROTEIN"/>
    <property type="match status" value="1"/>
</dbReference>
<feature type="region of interest" description="Disordered" evidence="2">
    <location>
        <begin position="224"/>
        <end position="244"/>
    </location>
</feature>
<gene>
    <name evidence="4" type="ORF">DUNSADRAFT_6576</name>
</gene>
<feature type="domain" description="DUF7880" evidence="3">
    <location>
        <begin position="92"/>
        <end position="215"/>
    </location>
</feature>
<dbReference type="Proteomes" id="UP000815325">
    <property type="component" value="Unassembled WGS sequence"/>
</dbReference>
<accession>A0ABQ7GN15</accession>
<proteinExistence type="predicted"/>
<dbReference type="PANTHER" id="PTHR36014:SF1">
    <property type="entry name" value="OS03G0176700 PROTEIN"/>
    <property type="match status" value="1"/>
</dbReference>
<name>A0ABQ7GN15_DUNSA</name>
<evidence type="ECO:0000313" key="4">
    <source>
        <dbReference type="EMBL" id="KAF5836006.1"/>
    </source>
</evidence>
<keyword evidence="1" id="KW-0175">Coiled coil</keyword>